<dbReference type="Proteomes" id="UP000677305">
    <property type="component" value="Chromosome"/>
</dbReference>
<evidence type="ECO:0000256" key="3">
    <source>
        <dbReference type="ARBA" id="ARBA00022801"/>
    </source>
</evidence>
<dbReference type="GO" id="GO:0046872">
    <property type="term" value="F:metal ion binding"/>
    <property type="evidence" value="ECO:0007669"/>
    <property type="project" value="UniProtKB-KW"/>
</dbReference>
<dbReference type="InterPro" id="IPR024087">
    <property type="entry name" value="Creatininase-like_sf"/>
</dbReference>
<evidence type="ECO:0000313" key="6">
    <source>
        <dbReference type="EMBL" id="QUH30778.1"/>
    </source>
</evidence>
<dbReference type="GO" id="GO:0009231">
    <property type="term" value="P:riboflavin biosynthetic process"/>
    <property type="evidence" value="ECO:0007669"/>
    <property type="project" value="TreeGrafter"/>
</dbReference>
<dbReference type="GO" id="GO:0016811">
    <property type="term" value="F:hydrolase activity, acting on carbon-nitrogen (but not peptide) bonds, in linear amides"/>
    <property type="evidence" value="ECO:0007669"/>
    <property type="project" value="TreeGrafter"/>
</dbReference>
<evidence type="ECO:0000256" key="5">
    <source>
        <dbReference type="ARBA" id="ARBA00024029"/>
    </source>
</evidence>
<evidence type="ECO:0000256" key="2">
    <source>
        <dbReference type="ARBA" id="ARBA00022723"/>
    </source>
</evidence>
<dbReference type="KEGG" id="vgu:HYG85_18375"/>
<keyword evidence="2" id="KW-0479">Metal-binding</keyword>
<dbReference type="Pfam" id="PF02633">
    <property type="entry name" value="Creatininase"/>
    <property type="match status" value="1"/>
</dbReference>
<comment type="similarity">
    <text evidence="5">Belongs to the creatininase superfamily.</text>
</comment>
<dbReference type="PANTHER" id="PTHR35005:SF1">
    <property type="entry name" value="2-AMINO-5-FORMYLAMINO-6-RIBOSYLAMINOPYRIMIDIN-4(3H)-ONE 5'-MONOPHOSPHATE DEFORMYLASE"/>
    <property type="match status" value="1"/>
</dbReference>
<keyword evidence="3" id="KW-0378">Hydrolase</keyword>
<evidence type="ECO:0000256" key="1">
    <source>
        <dbReference type="ARBA" id="ARBA00001947"/>
    </source>
</evidence>
<dbReference type="InterPro" id="IPR003785">
    <property type="entry name" value="Creatininase/forma_Hydrolase"/>
</dbReference>
<accession>A0A8J8MDE9</accession>
<name>A0A8J8MDE9_9FIRM</name>
<dbReference type="SUPFAM" id="SSF102215">
    <property type="entry name" value="Creatininase"/>
    <property type="match status" value="1"/>
</dbReference>
<protein>
    <submittedName>
        <fullName evidence="6">Creatininase family protein</fullName>
    </submittedName>
</protein>
<sequence length="272" mass="30889">MNNKSIFDKTMADMTYQEIEEFIEKEAVVLFPIAVIEEHGPHLPLGTDTYLTYSMLRYIQEDLSKMNIDSIIAPPFYWGINKATGGFVGSFTVKVDTMKAVLKDTIECLDRWGFKKVFFINLHGDSLHCKTILDVAKEIYESHMKIDAYDIIPEFFKNACGLDGKEPYILVQEDDGDFDDKQEYIDIHAGGFETSLMLIDFKELVDEDKARKLKSSKTTFQDLRKWQQGGESAKEVTPLGYCGDPSNINLKDAAGFIKGFSDITARLIKNTL</sequence>
<dbReference type="RefSeq" id="WP_212690903.1">
    <property type="nucleotide sequence ID" value="NZ_CP058561.1"/>
</dbReference>
<evidence type="ECO:0000256" key="4">
    <source>
        <dbReference type="ARBA" id="ARBA00022833"/>
    </source>
</evidence>
<evidence type="ECO:0000313" key="7">
    <source>
        <dbReference type="Proteomes" id="UP000677305"/>
    </source>
</evidence>
<keyword evidence="7" id="KW-1185">Reference proteome</keyword>
<keyword evidence="4" id="KW-0862">Zinc</keyword>
<reference evidence="6 7" key="1">
    <citation type="submission" date="2020-07" db="EMBL/GenBank/DDBJ databases">
        <title>Vallitalea guaymasensis genome.</title>
        <authorList>
            <person name="Postec A."/>
        </authorList>
    </citation>
    <scope>NUCLEOTIDE SEQUENCE [LARGE SCALE GENOMIC DNA]</scope>
    <source>
        <strain evidence="6 7">Ra1766G1</strain>
    </source>
</reference>
<dbReference type="EMBL" id="CP058561">
    <property type="protein sequence ID" value="QUH30778.1"/>
    <property type="molecule type" value="Genomic_DNA"/>
</dbReference>
<proteinExistence type="inferred from homology"/>
<gene>
    <name evidence="6" type="ORF">HYG85_18375</name>
</gene>
<comment type="cofactor">
    <cofactor evidence="1">
        <name>Zn(2+)</name>
        <dbReference type="ChEBI" id="CHEBI:29105"/>
    </cofactor>
</comment>
<organism evidence="6 7">
    <name type="scientific">Vallitalea guaymasensis</name>
    <dbReference type="NCBI Taxonomy" id="1185412"/>
    <lineage>
        <taxon>Bacteria</taxon>
        <taxon>Bacillati</taxon>
        <taxon>Bacillota</taxon>
        <taxon>Clostridia</taxon>
        <taxon>Lachnospirales</taxon>
        <taxon>Vallitaleaceae</taxon>
        <taxon>Vallitalea</taxon>
    </lineage>
</organism>
<dbReference type="AlphaFoldDB" id="A0A8J8MDE9"/>
<dbReference type="Gene3D" id="3.40.50.10310">
    <property type="entry name" value="Creatininase"/>
    <property type="match status" value="1"/>
</dbReference>
<dbReference type="PANTHER" id="PTHR35005">
    <property type="entry name" value="3-DEHYDRO-SCYLLO-INOSOSE HYDROLASE"/>
    <property type="match status" value="1"/>
</dbReference>